<dbReference type="Pfam" id="PF04136">
    <property type="entry name" value="COG3_N"/>
    <property type="match status" value="1"/>
</dbReference>
<dbReference type="GO" id="GO:0006886">
    <property type="term" value="P:intracellular protein transport"/>
    <property type="evidence" value="ECO:0007669"/>
    <property type="project" value="InterPro"/>
</dbReference>
<dbReference type="InterPro" id="IPR007265">
    <property type="entry name" value="COG_su3"/>
</dbReference>
<evidence type="ECO:0000256" key="5">
    <source>
        <dbReference type="ARBA" id="ARBA00022927"/>
    </source>
</evidence>
<comment type="subcellular location">
    <subcellularLocation>
        <location evidence="1">Golgi apparatus membrane</location>
        <topology evidence="1">Peripheral membrane protein</topology>
    </subcellularLocation>
</comment>
<evidence type="ECO:0000256" key="8">
    <source>
        <dbReference type="ARBA" id="ARBA00031339"/>
    </source>
</evidence>
<dbReference type="Proteomes" id="UP001174936">
    <property type="component" value="Unassembled WGS sequence"/>
</dbReference>
<keyword evidence="13" id="KW-1185">Reference proteome</keyword>
<dbReference type="PANTHER" id="PTHR13302">
    <property type="entry name" value="CONSERVED OLIGOMERIC GOLGI COMPLEX COMPONENT 3"/>
    <property type="match status" value="1"/>
</dbReference>
<keyword evidence="5" id="KW-0653">Protein transport</keyword>
<feature type="region of interest" description="Disordered" evidence="9">
    <location>
        <begin position="1"/>
        <end position="50"/>
    </location>
</feature>
<evidence type="ECO:0000313" key="13">
    <source>
        <dbReference type="Proteomes" id="UP001174936"/>
    </source>
</evidence>
<evidence type="ECO:0000256" key="4">
    <source>
        <dbReference type="ARBA" id="ARBA00022448"/>
    </source>
</evidence>
<evidence type="ECO:0000256" key="3">
    <source>
        <dbReference type="ARBA" id="ARBA00020976"/>
    </source>
</evidence>
<evidence type="ECO:0000313" key="12">
    <source>
        <dbReference type="EMBL" id="KAK0649413.1"/>
    </source>
</evidence>
<keyword evidence="4" id="KW-0813">Transport</keyword>
<dbReference type="PANTHER" id="PTHR13302:SF8">
    <property type="entry name" value="CONSERVED OLIGOMERIC GOLGI COMPLEX SUBUNIT 3"/>
    <property type="match status" value="1"/>
</dbReference>
<feature type="domain" description="Conserved oligomeric Golgi complex subunit 3 N-terminal" evidence="10">
    <location>
        <begin position="146"/>
        <end position="290"/>
    </location>
</feature>
<dbReference type="GO" id="GO:0007030">
    <property type="term" value="P:Golgi organization"/>
    <property type="evidence" value="ECO:0007669"/>
    <property type="project" value="TreeGrafter"/>
</dbReference>
<feature type="region of interest" description="Disordered" evidence="9">
    <location>
        <begin position="669"/>
        <end position="691"/>
    </location>
</feature>
<evidence type="ECO:0000259" key="11">
    <source>
        <dbReference type="Pfam" id="PF20671"/>
    </source>
</evidence>
<keyword evidence="7" id="KW-0472">Membrane</keyword>
<dbReference type="GO" id="GO:0005801">
    <property type="term" value="C:cis-Golgi network"/>
    <property type="evidence" value="ECO:0007669"/>
    <property type="project" value="InterPro"/>
</dbReference>
<dbReference type="EMBL" id="JAULSV010000003">
    <property type="protein sequence ID" value="KAK0649413.1"/>
    <property type="molecule type" value="Genomic_DNA"/>
</dbReference>
<feature type="domain" description="Conserved oligomeric Golgi complex subunit 3 C-terminal" evidence="11">
    <location>
        <begin position="310"/>
        <end position="633"/>
    </location>
</feature>
<name>A0AA39YBD8_9PEZI</name>
<dbReference type="GO" id="GO:0006891">
    <property type="term" value="P:intra-Golgi vesicle-mediated transport"/>
    <property type="evidence" value="ECO:0007669"/>
    <property type="project" value="TreeGrafter"/>
</dbReference>
<dbReference type="GO" id="GO:0000139">
    <property type="term" value="C:Golgi membrane"/>
    <property type="evidence" value="ECO:0007669"/>
    <property type="project" value="UniProtKB-SubCell"/>
</dbReference>
<organism evidence="12 13">
    <name type="scientific">Cercophora newfieldiana</name>
    <dbReference type="NCBI Taxonomy" id="92897"/>
    <lineage>
        <taxon>Eukaryota</taxon>
        <taxon>Fungi</taxon>
        <taxon>Dikarya</taxon>
        <taxon>Ascomycota</taxon>
        <taxon>Pezizomycotina</taxon>
        <taxon>Sordariomycetes</taxon>
        <taxon>Sordariomycetidae</taxon>
        <taxon>Sordariales</taxon>
        <taxon>Lasiosphaeriaceae</taxon>
        <taxon>Cercophora</taxon>
    </lineage>
</organism>
<dbReference type="Pfam" id="PF20671">
    <property type="entry name" value="COG3_C"/>
    <property type="match status" value="1"/>
</dbReference>
<sequence length="770" mass="85885">MYEDSWYSFVPDHHQKRGAAPGAPHPGHRRKESLLQQPNGATEHADAANPLPALFEEQENPNSPPRATLARRAKSYSDIYDIVTAQLSKGGLKKKRRRRRDNSTWEALGLPEPPSDVHSQNLHDDDDDDAQGKTLLLASQPEYILYHDQLAMTERHLGSLIEDAESALKDLEILCQSFRAVEDQTKSFQAQCDDLLSEERRLQTLADEVGTDLHFYAYLDNVTRRLNAPGAGRLVDDDSFGEVLANLESCIAFMSKNPTYRDAEQYLARYQSLLTKALHLLEVGFTNRLDKVSTEISRQIVATQSESARHALAYGRFEEMLSESYALIPNVQRVVRSAYDQNGLATAGPNFGIFAMTANNLFQAYWAVRDRDLKPITQQEQLAFKTEAAGESVETGARNFVKQCFERSYNEGSLFRRVFSIDTQYSADPKSAFVALKIPVRSLVTGTNIAPIGTSLQSVLQTSDLQTICNVVGWLTNEYLLLDYDEDETPFTGHCRELTARLLAEHLWTFTDAFFEAEIAKSISRAVIAPEALKIGAAANGNASSNAFPPVRRAVELLGMFDQVMPKERCQRNSPVVFKIVKESIVTLHRAEARIKSSRNGTDPDLFMIKNLLMLKNELLALEIGDVRSSESLSSMQHFGQIWDTLRPQNLIGLLSTFSTYIPGSSYWSSPRTGTPTPANGSGAAEVQDASEQLDEQLRQSIYAFTRRWATALNEAQGKKLGGKNLAKLERKLEEMLDRAFASQPEVVGKLKEAIQIEAHAQAQAQSSKT</sequence>
<comment type="caution">
    <text evidence="12">The sequence shown here is derived from an EMBL/GenBank/DDBJ whole genome shotgun (WGS) entry which is preliminary data.</text>
</comment>
<evidence type="ECO:0000256" key="2">
    <source>
        <dbReference type="ARBA" id="ARBA00009936"/>
    </source>
</evidence>
<dbReference type="InterPro" id="IPR048685">
    <property type="entry name" value="COG3_C"/>
</dbReference>
<protein>
    <recommendedName>
        <fullName evidence="3">Conserved oligomeric Golgi complex subunit 3</fullName>
    </recommendedName>
    <alternativeName>
        <fullName evidence="8">Component of oligomeric Golgi complex 3</fullName>
    </alternativeName>
</protein>
<evidence type="ECO:0000256" key="7">
    <source>
        <dbReference type="ARBA" id="ARBA00023136"/>
    </source>
</evidence>
<accession>A0AA39YBD8</accession>
<feature type="compositionally biased region" description="Polar residues" evidence="9">
    <location>
        <begin position="669"/>
        <end position="680"/>
    </location>
</feature>
<gene>
    <name evidence="12" type="ORF">B0T16DRAFT_325301</name>
</gene>
<reference evidence="12" key="1">
    <citation type="submission" date="2023-06" db="EMBL/GenBank/DDBJ databases">
        <title>Genome-scale phylogeny and comparative genomics of the fungal order Sordariales.</title>
        <authorList>
            <consortium name="Lawrence Berkeley National Laboratory"/>
            <person name="Hensen N."/>
            <person name="Bonometti L."/>
            <person name="Westerberg I."/>
            <person name="Brannstrom I.O."/>
            <person name="Guillou S."/>
            <person name="Cros-Aarteil S."/>
            <person name="Calhoun S."/>
            <person name="Haridas S."/>
            <person name="Kuo A."/>
            <person name="Mondo S."/>
            <person name="Pangilinan J."/>
            <person name="Riley R."/>
            <person name="Labutti K."/>
            <person name="Andreopoulos B."/>
            <person name="Lipzen A."/>
            <person name="Chen C."/>
            <person name="Yanf M."/>
            <person name="Daum C."/>
            <person name="Ng V."/>
            <person name="Clum A."/>
            <person name="Steindorff A."/>
            <person name="Ohm R."/>
            <person name="Martin F."/>
            <person name="Silar P."/>
            <person name="Natvig D."/>
            <person name="Lalanne C."/>
            <person name="Gautier V."/>
            <person name="Ament-Velasquez S.L."/>
            <person name="Kruys A."/>
            <person name="Hutchinson M.I."/>
            <person name="Powell A.J."/>
            <person name="Barry K."/>
            <person name="Miller A.N."/>
            <person name="Grigoriev I.V."/>
            <person name="Debuchy R."/>
            <person name="Gladieux P."/>
            <person name="Thoren M.H."/>
            <person name="Johannesson H."/>
        </authorList>
    </citation>
    <scope>NUCLEOTIDE SEQUENCE</scope>
    <source>
        <strain evidence="12">SMH2532-1</strain>
    </source>
</reference>
<dbReference type="GO" id="GO:0017119">
    <property type="term" value="C:Golgi transport complex"/>
    <property type="evidence" value="ECO:0007669"/>
    <property type="project" value="TreeGrafter"/>
</dbReference>
<dbReference type="GO" id="GO:0006914">
    <property type="term" value="P:autophagy"/>
    <property type="evidence" value="ECO:0007669"/>
    <property type="project" value="TreeGrafter"/>
</dbReference>
<evidence type="ECO:0000256" key="9">
    <source>
        <dbReference type="SAM" id="MobiDB-lite"/>
    </source>
</evidence>
<keyword evidence="6" id="KW-0333">Golgi apparatus</keyword>
<proteinExistence type="inferred from homology"/>
<evidence type="ECO:0000256" key="6">
    <source>
        <dbReference type="ARBA" id="ARBA00023034"/>
    </source>
</evidence>
<comment type="similarity">
    <text evidence="2">Belongs to the COG3 family.</text>
</comment>
<dbReference type="AlphaFoldDB" id="A0AA39YBD8"/>
<dbReference type="InterPro" id="IPR048320">
    <property type="entry name" value="COG3_N"/>
</dbReference>
<feature type="region of interest" description="Disordered" evidence="9">
    <location>
        <begin position="90"/>
        <end position="130"/>
    </location>
</feature>
<feature type="compositionally biased region" description="Basic residues" evidence="9">
    <location>
        <begin position="91"/>
        <end position="100"/>
    </location>
</feature>
<evidence type="ECO:0000259" key="10">
    <source>
        <dbReference type="Pfam" id="PF04136"/>
    </source>
</evidence>
<evidence type="ECO:0000256" key="1">
    <source>
        <dbReference type="ARBA" id="ARBA00004395"/>
    </source>
</evidence>